<sequence>MDKSQEKTHHEIFALRNDLLRSNKLFEDNSFPLHAPGSKIKWLRPREICKNPQLIVEEISRFDVNQGALGNCWFMAAIDCLARHKQLFYEVVRETNSSFTDGAYCGLFHFRFWYFGSWTNVIIDDRLPTRDKKLVFVTSKSENEFWPALLEKAYAKLYGGYEKLEGGHVTEGLADLTGGVTEVYDLKDRPGYFYEMICKAFKRNTLMGAAKYNESRNIGLTAGHAYAITHITPVADVYGNHINLIRIRNPWGNEKEYTGDWSDSSMKWNIISIKEKQRIKWDPKGDGEFWMLFEDFLIHFDYLEICNLLPDLLTREPHSGRQWKFTSFREVWKKNGAIHHIFSAVDPDTDDNEEYCTVVLAVMSLRRNRNEKNRRIRLKITTPDDQTFQRISIPNDYNRREYVFRYDMVPGTYDLEILSYYNNDTFEYLFRIFYETKKDINHPLMLYQPLNTCKKACKSTENGNAKEMVYYSQKKYETRFCNIL</sequence>
<reference evidence="8" key="1">
    <citation type="submission" date="2022-01" db="EMBL/GenBank/DDBJ databases">
        <authorList>
            <person name="King R."/>
        </authorList>
    </citation>
    <scope>NUCLEOTIDE SEQUENCE</scope>
</reference>
<dbReference type="Pfam" id="PF00648">
    <property type="entry name" value="Peptidase_C2"/>
    <property type="match status" value="1"/>
</dbReference>
<feature type="active site" evidence="5 6">
    <location>
        <position position="72"/>
    </location>
</feature>
<dbReference type="PROSITE" id="PS00139">
    <property type="entry name" value="THIOL_PROTEASE_CYS"/>
    <property type="match status" value="1"/>
</dbReference>
<keyword evidence="2 6" id="KW-0645">Protease</keyword>
<dbReference type="PANTHER" id="PTHR10183">
    <property type="entry name" value="CALPAIN"/>
    <property type="match status" value="1"/>
</dbReference>
<dbReference type="Proteomes" id="UP001153620">
    <property type="component" value="Chromosome 2"/>
</dbReference>
<evidence type="ECO:0000256" key="2">
    <source>
        <dbReference type="ARBA" id="ARBA00022670"/>
    </source>
</evidence>
<feature type="active site" evidence="5 6">
    <location>
        <position position="224"/>
    </location>
</feature>
<accession>A0A9N9RXM5</accession>
<dbReference type="GO" id="GO:0004198">
    <property type="term" value="F:calcium-dependent cysteine-type endopeptidase activity"/>
    <property type="evidence" value="ECO:0007669"/>
    <property type="project" value="InterPro"/>
</dbReference>
<comment type="similarity">
    <text evidence="1">Belongs to the peptidase C2 family.</text>
</comment>
<evidence type="ECO:0000259" key="7">
    <source>
        <dbReference type="PROSITE" id="PS50203"/>
    </source>
</evidence>
<dbReference type="SMART" id="SM00230">
    <property type="entry name" value="CysPc"/>
    <property type="match status" value="1"/>
</dbReference>
<evidence type="ECO:0000256" key="1">
    <source>
        <dbReference type="ARBA" id="ARBA00007623"/>
    </source>
</evidence>
<reference evidence="8" key="2">
    <citation type="submission" date="2022-10" db="EMBL/GenBank/DDBJ databases">
        <authorList>
            <consortium name="ENA_rothamsted_submissions"/>
            <consortium name="culmorum"/>
            <person name="King R."/>
        </authorList>
    </citation>
    <scope>NUCLEOTIDE SEQUENCE</scope>
</reference>
<dbReference type="SUPFAM" id="SSF49758">
    <property type="entry name" value="Calpain large subunit, middle domain (domain III)"/>
    <property type="match status" value="1"/>
</dbReference>
<proteinExistence type="inferred from homology"/>
<feature type="domain" description="Calpain catalytic" evidence="7">
    <location>
        <begin position="40"/>
        <end position="309"/>
    </location>
</feature>
<dbReference type="InterPro" id="IPR038765">
    <property type="entry name" value="Papain-like_cys_pep_sf"/>
</dbReference>
<dbReference type="GO" id="GO:0006508">
    <property type="term" value="P:proteolysis"/>
    <property type="evidence" value="ECO:0007669"/>
    <property type="project" value="UniProtKB-KW"/>
</dbReference>
<evidence type="ECO:0000256" key="5">
    <source>
        <dbReference type="PIRSR" id="PIRSR622684-1"/>
    </source>
</evidence>
<name>A0A9N9RXM5_9DIPT</name>
<dbReference type="CDD" id="cd00044">
    <property type="entry name" value="CysPc"/>
    <property type="match status" value="1"/>
</dbReference>
<organism evidence="8 9">
    <name type="scientific">Chironomus riparius</name>
    <dbReference type="NCBI Taxonomy" id="315576"/>
    <lineage>
        <taxon>Eukaryota</taxon>
        <taxon>Metazoa</taxon>
        <taxon>Ecdysozoa</taxon>
        <taxon>Arthropoda</taxon>
        <taxon>Hexapoda</taxon>
        <taxon>Insecta</taxon>
        <taxon>Pterygota</taxon>
        <taxon>Neoptera</taxon>
        <taxon>Endopterygota</taxon>
        <taxon>Diptera</taxon>
        <taxon>Nematocera</taxon>
        <taxon>Chironomoidea</taxon>
        <taxon>Chironomidae</taxon>
        <taxon>Chironominae</taxon>
        <taxon>Chironomus</taxon>
    </lineage>
</organism>
<dbReference type="PANTHER" id="PTHR10183:SF302">
    <property type="entry name" value="CALPAIN-14"/>
    <property type="match status" value="1"/>
</dbReference>
<keyword evidence="4 6" id="KW-0788">Thiol protease</keyword>
<keyword evidence="9" id="KW-1185">Reference proteome</keyword>
<dbReference type="GO" id="GO:0005737">
    <property type="term" value="C:cytoplasm"/>
    <property type="evidence" value="ECO:0007669"/>
    <property type="project" value="TreeGrafter"/>
</dbReference>
<dbReference type="PRINTS" id="PR00704">
    <property type="entry name" value="CALPAIN"/>
</dbReference>
<dbReference type="FunFam" id="3.90.70.10:FF:000001">
    <property type="entry name" value="Calpain-1 catalytic subunit"/>
    <property type="match status" value="1"/>
</dbReference>
<dbReference type="InterPro" id="IPR001300">
    <property type="entry name" value="Peptidase_C2_calpain_cat"/>
</dbReference>
<dbReference type="EMBL" id="OU895878">
    <property type="protein sequence ID" value="CAG9805274.1"/>
    <property type="molecule type" value="Genomic_DNA"/>
</dbReference>
<dbReference type="SUPFAM" id="SSF54001">
    <property type="entry name" value="Cysteine proteinases"/>
    <property type="match status" value="1"/>
</dbReference>
<dbReference type="PROSITE" id="PS50203">
    <property type="entry name" value="CALPAIN_CAT"/>
    <property type="match status" value="1"/>
</dbReference>
<dbReference type="AlphaFoldDB" id="A0A9N9RXM5"/>
<gene>
    <name evidence="8" type="ORF">CHIRRI_LOCUS8148</name>
</gene>
<dbReference type="Gene3D" id="3.90.70.10">
    <property type="entry name" value="Cysteine proteinases"/>
    <property type="match status" value="1"/>
</dbReference>
<dbReference type="InterPro" id="IPR022684">
    <property type="entry name" value="Calpain_cysteine_protease"/>
</dbReference>
<protein>
    <recommendedName>
        <fullName evidence="7">Calpain catalytic domain-containing protein</fullName>
    </recommendedName>
</protein>
<dbReference type="InterPro" id="IPR000169">
    <property type="entry name" value="Pept_cys_AS"/>
</dbReference>
<keyword evidence="3 6" id="KW-0378">Hydrolase</keyword>
<evidence type="ECO:0000256" key="3">
    <source>
        <dbReference type="ARBA" id="ARBA00022801"/>
    </source>
</evidence>
<evidence type="ECO:0000256" key="4">
    <source>
        <dbReference type="ARBA" id="ARBA00022807"/>
    </source>
</evidence>
<evidence type="ECO:0000256" key="6">
    <source>
        <dbReference type="PROSITE-ProRule" id="PRU00239"/>
    </source>
</evidence>
<feature type="active site" evidence="5 6">
    <location>
        <position position="249"/>
    </location>
</feature>
<evidence type="ECO:0000313" key="9">
    <source>
        <dbReference type="Proteomes" id="UP001153620"/>
    </source>
</evidence>
<evidence type="ECO:0000313" key="8">
    <source>
        <dbReference type="EMBL" id="CAG9805274.1"/>
    </source>
</evidence>
<dbReference type="OrthoDB" id="424753at2759"/>
<dbReference type="InterPro" id="IPR036213">
    <property type="entry name" value="Calpain_III_sf"/>
</dbReference>